<dbReference type="AlphaFoldDB" id="A0A061H2D7"/>
<evidence type="ECO:0000313" key="2">
    <source>
        <dbReference type="Proteomes" id="UP000053664"/>
    </source>
</evidence>
<dbReference type="HOGENOM" id="CLU_1595258_0_0_1"/>
<organism evidence="1 2">
    <name type="scientific">Pseudozyma flocculosa PF-1</name>
    <dbReference type="NCBI Taxonomy" id="1277687"/>
    <lineage>
        <taxon>Eukaryota</taxon>
        <taxon>Fungi</taxon>
        <taxon>Dikarya</taxon>
        <taxon>Basidiomycota</taxon>
        <taxon>Ustilaginomycotina</taxon>
        <taxon>Ustilaginomycetes</taxon>
        <taxon>Ustilaginales</taxon>
        <taxon>Ustilaginaceae</taxon>
        <taxon>Pseudozyma</taxon>
    </lineage>
</organism>
<accession>A0A061H2D7</accession>
<protein>
    <submittedName>
        <fullName evidence="1">Uncharacterized protein</fullName>
    </submittedName>
</protein>
<proteinExistence type="predicted"/>
<name>A0A061H2D7_9BASI</name>
<dbReference type="Proteomes" id="UP000053664">
    <property type="component" value="Unassembled WGS sequence"/>
</dbReference>
<dbReference type="RefSeq" id="XP_007881766.1">
    <property type="nucleotide sequence ID" value="XM_007883575.1"/>
</dbReference>
<sequence length="167" mass="18668">MPDSSLVVHPKEDVRVHYTGCIIDEEHWDVVADGFLWLPDSTIHICNNLDMLSDVEPKRGIIRCNYGTSDDIEFQLVGKMNVLVTQPDRSIRKVTIQPVVYWPDAAFNVFAPTAFDDGPGPRTVYHIGYPEGHVLKLSDGTVLKSVARGYADCLDFVLAPREDRLAA</sequence>
<dbReference type="KEGG" id="pfp:PFL1_06037"/>
<evidence type="ECO:0000313" key="1">
    <source>
        <dbReference type="EMBL" id="EPQ26389.1"/>
    </source>
</evidence>
<reference evidence="1 2" key="1">
    <citation type="journal article" date="2013" name="Plant Cell">
        <title>The transition from a phytopathogenic smut ancestor to an anamorphic biocontrol agent deciphered by comparative whole-genome analysis.</title>
        <authorList>
            <person name="Lefebvre F."/>
            <person name="Joly D.L."/>
            <person name="Labbe C."/>
            <person name="Teichmann B."/>
            <person name="Linning R."/>
            <person name="Belzile F."/>
            <person name="Bakkeren G."/>
            <person name="Belanger R.R."/>
        </authorList>
    </citation>
    <scope>NUCLEOTIDE SEQUENCE [LARGE SCALE GENOMIC DNA]</scope>
    <source>
        <strain evidence="1 2">PF-1</strain>
    </source>
</reference>
<dbReference type="GeneID" id="19320117"/>
<gene>
    <name evidence="1" type="ORF">PFL1_06037</name>
</gene>
<dbReference type="EMBL" id="KE361645">
    <property type="protein sequence ID" value="EPQ26389.1"/>
    <property type="molecule type" value="Genomic_DNA"/>
</dbReference>